<dbReference type="Pfam" id="PF04560">
    <property type="entry name" value="RNA_pol_Rpb2_7"/>
    <property type="match status" value="1"/>
</dbReference>
<comment type="similarity">
    <text evidence="1 6">Belongs to the RNA polymerase beta chain family.</text>
</comment>
<dbReference type="Gene3D" id="2.40.270.10">
    <property type="entry name" value="DNA-directed RNA polymerase, subunit 2, domain 6"/>
    <property type="match status" value="1"/>
</dbReference>
<evidence type="ECO:0000256" key="4">
    <source>
        <dbReference type="ARBA" id="ARBA00022695"/>
    </source>
</evidence>
<dbReference type="Gene3D" id="2.40.50.150">
    <property type="match status" value="1"/>
</dbReference>
<dbReference type="PANTHER" id="PTHR20856">
    <property type="entry name" value="DNA-DIRECTED RNA POLYMERASE I SUBUNIT 2"/>
    <property type="match status" value="1"/>
</dbReference>
<accession>A0AA88HY54</accession>
<comment type="function">
    <text evidence="7">DNA-dependent RNA polymerase catalyzes the transcription of DNA into RNA using the four ribonucleoside triphosphates as substrates.</text>
</comment>
<feature type="domain" description="RNA polymerase Rpb2" evidence="9">
    <location>
        <begin position="994"/>
        <end position="1075"/>
    </location>
</feature>
<dbReference type="Gene3D" id="3.90.1100.10">
    <property type="match status" value="1"/>
</dbReference>
<reference evidence="11" key="1">
    <citation type="submission" date="2023-07" db="EMBL/GenBank/DDBJ databases">
        <title>Chromosome-level genome assembly of Artemia franciscana.</title>
        <authorList>
            <person name="Jo E."/>
        </authorList>
    </citation>
    <scope>NUCLEOTIDE SEQUENCE</scope>
    <source>
        <tissue evidence="11">Whole body</tissue>
    </source>
</reference>
<dbReference type="InterPro" id="IPR007641">
    <property type="entry name" value="RNA_pol_Rpb2_7"/>
</dbReference>
<evidence type="ECO:0000256" key="2">
    <source>
        <dbReference type="ARBA" id="ARBA00022478"/>
    </source>
</evidence>
<dbReference type="GO" id="GO:0000428">
    <property type="term" value="C:DNA-directed RNA polymerase complex"/>
    <property type="evidence" value="ECO:0007669"/>
    <property type="project" value="UniProtKB-KW"/>
</dbReference>
<dbReference type="InterPro" id="IPR015712">
    <property type="entry name" value="DNA-dir_RNA_pol_su2"/>
</dbReference>
<dbReference type="InterPro" id="IPR037034">
    <property type="entry name" value="RNA_pol_Rpb2_2_sf"/>
</dbReference>
<keyword evidence="12" id="KW-1185">Reference proteome</keyword>
<comment type="catalytic activity">
    <reaction evidence="7">
        <text>RNA(n) + a ribonucleoside 5'-triphosphate = RNA(n+1) + diphosphate</text>
        <dbReference type="Rhea" id="RHEA:21248"/>
        <dbReference type="Rhea" id="RHEA-COMP:14527"/>
        <dbReference type="Rhea" id="RHEA-COMP:17342"/>
        <dbReference type="ChEBI" id="CHEBI:33019"/>
        <dbReference type="ChEBI" id="CHEBI:61557"/>
        <dbReference type="ChEBI" id="CHEBI:140395"/>
        <dbReference type="EC" id="2.7.7.6"/>
    </reaction>
</comment>
<keyword evidence="3 7" id="KW-0808">Transferase</keyword>
<dbReference type="Pfam" id="PF04565">
    <property type="entry name" value="RNA_pol_Rpb2_3"/>
    <property type="match status" value="1"/>
</dbReference>
<evidence type="ECO:0000256" key="3">
    <source>
        <dbReference type="ARBA" id="ARBA00022679"/>
    </source>
</evidence>
<proteinExistence type="inferred from homology"/>
<keyword evidence="2 7" id="KW-0240">DNA-directed RNA polymerase</keyword>
<dbReference type="Pfam" id="PF00562">
    <property type="entry name" value="RNA_pol_Rpb2_6"/>
    <property type="match status" value="1"/>
</dbReference>
<evidence type="ECO:0000259" key="8">
    <source>
        <dbReference type="Pfam" id="PF00562"/>
    </source>
</evidence>
<evidence type="ECO:0000313" key="12">
    <source>
        <dbReference type="Proteomes" id="UP001187531"/>
    </source>
</evidence>
<evidence type="ECO:0000256" key="1">
    <source>
        <dbReference type="ARBA" id="ARBA00006835"/>
    </source>
</evidence>
<dbReference type="InterPro" id="IPR007645">
    <property type="entry name" value="RNA_pol_Rpb2_3"/>
</dbReference>
<dbReference type="GO" id="GO:0006351">
    <property type="term" value="P:DNA-templated transcription"/>
    <property type="evidence" value="ECO:0007669"/>
    <property type="project" value="InterPro"/>
</dbReference>
<dbReference type="InterPro" id="IPR037033">
    <property type="entry name" value="DNA-dir_RNAP_su2_hyb_sf"/>
</dbReference>
<sequence>MATRDTFKVLKAPQDFHLDPNLFVEEIEFELAGHKFTLENPRLSYHFTQTNEGRAVGSHPPGRGLVNEATLFIVINKRTIDFGDIPVPVCDRAAAADDIPGFFRINGKDILIRKHLVVRKNYPVFFKNKILFRAVNDQLTSRGLSFRDDGIQITVRIGLGSIDSIALPAMLLLIAVGKTNEKVIAKDILQGLEDREDIKLYVLKCFRCNDCKTPKAAKEFIQSSLTLLKTSKREEIKYKDVIRNVMIQCTNNRDKYNALVLCVRRFLYAKFKLVPEESLDFASVLELTTTSDYFSCMIRERLKSLITNAKTLAVKLIEDKVKKQKEEAEKQGRSIGDDYKAILSKEEALDIFHLALNMKKEELSKQMIKFISVGNSSFREINGCQETTGITNIVEVNNRQGYIAQFFKVAKGSSYQNMKVSDMRQIQPYTKGFICIIESPDGAQCGLILFLCKECQITTQVKSERDEVQARLNKCRKTLGIQIRLPDCPKESKRQEAAIVVDGIITGYVDVMHAVEISEYLRKKKKIILDENGLLKNAWEVAYGPRNWHGPETIYVFTTSGRMMRPIHYGPTQDTLFIGSLEALNFVIRNKCDVPLEDMLTTTREIDDKNMFGHIANFIPFSNHNPGPRVIYQCQMMKQAMGTPSLGISDRLGPSKLLRLETPIKPLVRPQHWSDMRMDEYPQGQNCIVALMPFEGMNMEDSIILNKSSVQRGLFHAHQFSYEIYHLKDLIPKKASPSRWCFGFPLNALASFPPLEAAELKKELTSNGFPHLRRLIGEHERLFAYYYTDSKTKVEDIRFVKKKKKSGMRVINYRVFNEGKSLVLLTSYPRIPVVGDKFANRAGQKGVCSMLVEEQDLPYFPSLGGVRPDVIFNPHGLASRMTAGMLLEAIAGVVAINDAEVIDASAFRTYEENGQKKDPFDYFNDMLERAGMPRGSEHMAINGALGEPIDNKIMVGMIHYQRLRQMVEDKQQARTRKGYDRFTWQPQHGRELGGGLRYGEMERDTLLAHGTSDLLIDRTMYQSDLTLAFYCSTCGCVFSNSYCWQCGAESQVTKVLVPAAFMRMLQMQESVGLQLVFRE</sequence>
<dbReference type="Gene3D" id="3.90.1110.10">
    <property type="entry name" value="RNA polymerase Rpb2, domain 2"/>
    <property type="match status" value="1"/>
</dbReference>
<evidence type="ECO:0000313" key="11">
    <source>
        <dbReference type="EMBL" id="KAK2716376.1"/>
    </source>
</evidence>
<dbReference type="Proteomes" id="UP001187531">
    <property type="component" value="Unassembled WGS sequence"/>
</dbReference>
<comment type="caution">
    <text evidence="11">The sequence shown here is derived from an EMBL/GenBank/DDBJ whole genome shotgun (WGS) entry which is preliminary data.</text>
</comment>
<dbReference type="InterPro" id="IPR007121">
    <property type="entry name" value="RNA_pol_bsu_CS"/>
</dbReference>
<keyword evidence="5 7" id="KW-0804">Transcription</keyword>
<dbReference type="InterPro" id="IPR007120">
    <property type="entry name" value="DNA-dir_RNAP_su2_dom"/>
</dbReference>
<dbReference type="EMBL" id="JAVRJZ010000012">
    <property type="protein sequence ID" value="KAK2716376.1"/>
    <property type="molecule type" value="Genomic_DNA"/>
</dbReference>
<feature type="domain" description="RNA polymerase Rpb2" evidence="10">
    <location>
        <begin position="397"/>
        <end position="457"/>
    </location>
</feature>
<dbReference type="GO" id="GO:0032549">
    <property type="term" value="F:ribonucleoside binding"/>
    <property type="evidence" value="ECO:0007669"/>
    <property type="project" value="InterPro"/>
</dbReference>
<dbReference type="PROSITE" id="PS01166">
    <property type="entry name" value="RNA_POL_BETA"/>
    <property type="match status" value="1"/>
</dbReference>
<gene>
    <name evidence="11" type="ORF">QYM36_010811</name>
</gene>
<dbReference type="SUPFAM" id="SSF64484">
    <property type="entry name" value="beta and beta-prime subunits of DNA dependent RNA-polymerase"/>
    <property type="match status" value="1"/>
</dbReference>
<dbReference type="GO" id="GO:0003899">
    <property type="term" value="F:DNA-directed RNA polymerase activity"/>
    <property type="evidence" value="ECO:0007669"/>
    <property type="project" value="UniProtKB-EC"/>
</dbReference>
<keyword evidence="4 7" id="KW-0548">Nucleotidyltransferase</keyword>
<dbReference type="EC" id="2.7.7.6" evidence="7"/>
<evidence type="ECO:0000259" key="9">
    <source>
        <dbReference type="Pfam" id="PF04560"/>
    </source>
</evidence>
<dbReference type="InterPro" id="IPR014724">
    <property type="entry name" value="RNA_pol_RPB2_OB-fold"/>
</dbReference>
<dbReference type="Gene3D" id="3.90.1800.10">
    <property type="entry name" value="RNA polymerase alpha subunit dimerisation domain"/>
    <property type="match status" value="1"/>
</dbReference>
<evidence type="ECO:0000256" key="6">
    <source>
        <dbReference type="RuleBase" id="RU000434"/>
    </source>
</evidence>
<protein>
    <recommendedName>
        <fullName evidence="7">DNA-directed RNA polymerase subunit beta</fullName>
        <ecNumber evidence="7">2.7.7.6</ecNumber>
    </recommendedName>
</protein>
<name>A0AA88HY54_ARTSF</name>
<evidence type="ECO:0000256" key="7">
    <source>
        <dbReference type="RuleBase" id="RU363031"/>
    </source>
</evidence>
<dbReference type="AlphaFoldDB" id="A0AA88HY54"/>
<dbReference type="GO" id="GO:0003677">
    <property type="term" value="F:DNA binding"/>
    <property type="evidence" value="ECO:0007669"/>
    <property type="project" value="InterPro"/>
</dbReference>
<feature type="domain" description="DNA-directed RNA polymerase subunit 2 hybrid-binding" evidence="8">
    <location>
        <begin position="615"/>
        <end position="991"/>
    </location>
</feature>
<evidence type="ECO:0000259" key="10">
    <source>
        <dbReference type="Pfam" id="PF04565"/>
    </source>
</evidence>
<evidence type="ECO:0000256" key="5">
    <source>
        <dbReference type="ARBA" id="ARBA00023163"/>
    </source>
</evidence>
<organism evidence="11 12">
    <name type="scientific">Artemia franciscana</name>
    <name type="common">Brine shrimp</name>
    <name type="synonym">Artemia sanfranciscana</name>
    <dbReference type="NCBI Taxonomy" id="6661"/>
    <lineage>
        <taxon>Eukaryota</taxon>
        <taxon>Metazoa</taxon>
        <taxon>Ecdysozoa</taxon>
        <taxon>Arthropoda</taxon>
        <taxon>Crustacea</taxon>
        <taxon>Branchiopoda</taxon>
        <taxon>Anostraca</taxon>
        <taxon>Artemiidae</taxon>
        <taxon>Artemia</taxon>
    </lineage>
</organism>